<dbReference type="OrthoDB" id="9801773at2"/>
<dbReference type="EMBL" id="QFFJ01000001">
    <property type="protein sequence ID" value="RBL92736.1"/>
    <property type="molecule type" value="Genomic_DNA"/>
</dbReference>
<dbReference type="Pfam" id="PF08338">
    <property type="entry name" value="DUF1731"/>
    <property type="match status" value="1"/>
</dbReference>
<dbReference type="InterPro" id="IPR001509">
    <property type="entry name" value="Epimerase_deHydtase"/>
</dbReference>
<evidence type="ECO:0000313" key="4">
    <source>
        <dbReference type="EMBL" id="RBL92736.1"/>
    </source>
</evidence>
<comment type="similarity">
    <text evidence="1">Belongs to the NAD(P)-dependent epimerase/dehydratase family. SDR39U1 subfamily.</text>
</comment>
<evidence type="ECO:0000313" key="5">
    <source>
        <dbReference type="Proteomes" id="UP000253410"/>
    </source>
</evidence>
<feature type="domain" description="DUF1731" evidence="3">
    <location>
        <begin position="269"/>
        <end position="315"/>
    </location>
</feature>
<reference evidence="4 5" key="1">
    <citation type="submission" date="2018-05" db="EMBL/GenBank/DDBJ databases">
        <title>Chitinophaga sp. K3CV102501T nov., isolated from isolated from a monsoon evergreen broad-leaved forest soil.</title>
        <authorList>
            <person name="Lv Y."/>
        </authorList>
    </citation>
    <scope>NUCLEOTIDE SEQUENCE [LARGE SCALE GENOMIC DNA]</scope>
    <source>
        <strain evidence="4 5">GDMCC 1.1325</strain>
    </source>
</reference>
<dbReference type="NCBIfam" id="TIGR01777">
    <property type="entry name" value="yfcH"/>
    <property type="match status" value="1"/>
</dbReference>
<feature type="domain" description="NAD-dependent epimerase/dehydratase" evidence="2">
    <location>
        <begin position="6"/>
        <end position="240"/>
    </location>
</feature>
<name>A0A365Y2A1_9BACT</name>
<dbReference type="PANTHER" id="PTHR11092:SF0">
    <property type="entry name" value="EPIMERASE FAMILY PROTEIN SDR39U1"/>
    <property type="match status" value="1"/>
</dbReference>
<dbReference type="RefSeq" id="WP_113615335.1">
    <property type="nucleotide sequence ID" value="NZ_QFFJ01000001.1"/>
</dbReference>
<evidence type="ECO:0000259" key="3">
    <source>
        <dbReference type="Pfam" id="PF08338"/>
    </source>
</evidence>
<protein>
    <submittedName>
        <fullName evidence="4">TIGR01777 family protein</fullName>
    </submittedName>
</protein>
<keyword evidence="5" id="KW-1185">Reference proteome</keyword>
<evidence type="ECO:0000259" key="2">
    <source>
        <dbReference type="Pfam" id="PF01370"/>
    </source>
</evidence>
<dbReference type="Pfam" id="PF01370">
    <property type="entry name" value="Epimerase"/>
    <property type="match status" value="1"/>
</dbReference>
<dbReference type="InterPro" id="IPR013549">
    <property type="entry name" value="DUF1731"/>
</dbReference>
<dbReference type="PANTHER" id="PTHR11092">
    <property type="entry name" value="SUGAR NUCLEOTIDE EPIMERASE RELATED"/>
    <property type="match status" value="1"/>
</dbReference>
<sequence length="328" mass="36551">MKHKRIIIAGGSGFIGRSLAEYFGTDNDIVILTRNPPATAVTAVKDGEITHTRGSIQYLAWDGRTRGDWAAALEGADLLINLTGKSVNCRYNSHNKQEIFDSRTHATTILGEVLRTLTQPPKLWINAASATIYRHAEDRPMDEYNGEIENDFSVQVCKQWEAAFDAITLPHTRKVILRIGVTLGWQPGGVMQPYLNLVKFGLGGHQGNGRQMFTWVHIVDVCRMIDWLYQHDQASGVYNCTAPNPVPNKTFMRLLRKSAGRLFGLPAPAPLLAIGAALIGTETELLLKSRWVLPAKALREGFSFQYPTLEKAFPDILAHMPRSAYHLF</sequence>
<dbReference type="AlphaFoldDB" id="A0A365Y2A1"/>
<gene>
    <name evidence="4" type="ORF">DF182_09205</name>
</gene>
<dbReference type="SUPFAM" id="SSF51735">
    <property type="entry name" value="NAD(P)-binding Rossmann-fold domains"/>
    <property type="match status" value="1"/>
</dbReference>
<dbReference type="Gene3D" id="3.40.50.720">
    <property type="entry name" value="NAD(P)-binding Rossmann-like Domain"/>
    <property type="match status" value="1"/>
</dbReference>
<proteinExistence type="inferred from homology"/>
<comment type="caution">
    <text evidence="4">The sequence shown here is derived from an EMBL/GenBank/DDBJ whole genome shotgun (WGS) entry which is preliminary data.</text>
</comment>
<dbReference type="InterPro" id="IPR010099">
    <property type="entry name" value="SDR39U1"/>
</dbReference>
<organism evidence="4 5">
    <name type="scientific">Chitinophaga flava</name>
    <dbReference type="NCBI Taxonomy" id="2259036"/>
    <lineage>
        <taxon>Bacteria</taxon>
        <taxon>Pseudomonadati</taxon>
        <taxon>Bacteroidota</taxon>
        <taxon>Chitinophagia</taxon>
        <taxon>Chitinophagales</taxon>
        <taxon>Chitinophagaceae</taxon>
        <taxon>Chitinophaga</taxon>
    </lineage>
</organism>
<dbReference type="Proteomes" id="UP000253410">
    <property type="component" value="Unassembled WGS sequence"/>
</dbReference>
<dbReference type="InterPro" id="IPR036291">
    <property type="entry name" value="NAD(P)-bd_dom_sf"/>
</dbReference>
<evidence type="ECO:0000256" key="1">
    <source>
        <dbReference type="ARBA" id="ARBA00009353"/>
    </source>
</evidence>
<accession>A0A365Y2A1</accession>